<feature type="transmembrane region" description="Helical" evidence="6">
    <location>
        <begin position="372"/>
        <end position="399"/>
    </location>
</feature>
<dbReference type="EMBL" id="JACOOI010000019">
    <property type="protein sequence ID" value="MBC5644535.1"/>
    <property type="molecule type" value="Genomic_DNA"/>
</dbReference>
<evidence type="ECO:0000259" key="7">
    <source>
        <dbReference type="Pfam" id="PF02687"/>
    </source>
</evidence>
<comment type="subcellular location">
    <subcellularLocation>
        <location evidence="1">Cell membrane</location>
        <topology evidence="1">Multi-pass membrane protein</topology>
    </subcellularLocation>
</comment>
<evidence type="ECO:0000256" key="4">
    <source>
        <dbReference type="ARBA" id="ARBA00022989"/>
    </source>
</evidence>
<keyword evidence="3 6" id="KW-0812">Transmembrane</keyword>
<protein>
    <submittedName>
        <fullName evidence="9">ABC transporter permease</fullName>
    </submittedName>
</protein>
<proteinExistence type="predicted"/>
<dbReference type="InterPro" id="IPR025857">
    <property type="entry name" value="MacB_PCD"/>
</dbReference>
<keyword evidence="10" id="KW-1185">Reference proteome</keyword>
<evidence type="ECO:0000259" key="8">
    <source>
        <dbReference type="Pfam" id="PF12704"/>
    </source>
</evidence>
<feature type="transmembrane region" description="Helical" evidence="6">
    <location>
        <begin position="667"/>
        <end position="689"/>
    </location>
</feature>
<evidence type="ECO:0000313" key="9">
    <source>
        <dbReference type="EMBL" id="MBC5644535.1"/>
    </source>
</evidence>
<dbReference type="Pfam" id="PF12704">
    <property type="entry name" value="MacB_PCD"/>
    <property type="match status" value="1"/>
</dbReference>
<evidence type="ECO:0000256" key="5">
    <source>
        <dbReference type="ARBA" id="ARBA00023136"/>
    </source>
</evidence>
<accession>A0ABR7E464</accession>
<feature type="domain" description="ABC3 transporter permease C-terminal" evidence="7">
    <location>
        <begin position="287"/>
        <end position="403"/>
    </location>
</feature>
<feature type="transmembrane region" description="Helical" evidence="6">
    <location>
        <begin position="719"/>
        <end position="739"/>
    </location>
</feature>
<feature type="transmembrane region" description="Helical" evidence="6">
    <location>
        <begin position="284"/>
        <end position="309"/>
    </location>
</feature>
<keyword evidence="2" id="KW-1003">Cell membrane</keyword>
<dbReference type="PANTHER" id="PTHR30572">
    <property type="entry name" value="MEMBRANE COMPONENT OF TRANSPORTER-RELATED"/>
    <property type="match status" value="1"/>
</dbReference>
<dbReference type="Proteomes" id="UP000644010">
    <property type="component" value="Unassembled WGS sequence"/>
</dbReference>
<feature type="transmembrane region" description="Helical" evidence="6">
    <location>
        <begin position="20"/>
        <end position="40"/>
    </location>
</feature>
<evidence type="ECO:0000256" key="6">
    <source>
        <dbReference type="SAM" id="Phobius"/>
    </source>
</evidence>
<evidence type="ECO:0000313" key="10">
    <source>
        <dbReference type="Proteomes" id="UP000644010"/>
    </source>
</evidence>
<evidence type="ECO:0000256" key="2">
    <source>
        <dbReference type="ARBA" id="ARBA00022475"/>
    </source>
</evidence>
<dbReference type="PANTHER" id="PTHR30572:SF18">
    <property type="entry name" value="ABC-TYPE MACROLIDE FAMILY EXPORT SYSTEM PERMEASE COMPONENT 2"/>
    <property type="match status" value="1"/>
</dbReference>
<gene>
    <name evidence="9" type="ORF">H8S77_16780</name>
</gene>
<dbReference type="InterPro" id="IPR050250">
    <property type="entry name" value="Macrolide_Exporter_MacB"/>
</dbReference>
<reference evidence="9 10" key="1">
    <citation type="submission" date="2020-08" db="EMBL/GenBank/DDBJ databases">
        <title>Genome public.</title>
        <authorList>
            <person name="Liu C."/>
            <person name="Sun Q."/>
        </authorList>
    </citation>
    <scope>NUCLEOTIDE SEQUENCE [LARGE SCALE GENOMIC DNA]</scope>
    <source>
        <strain evidence="9 10">BX2</strain>
    </source>
</reference>
<dbReference type="InterPro" id="IPR003838">
    <property type="entry name" value="ABC3_permease_C"/>
</dbReference>
<comment type="caution">
    <text evidence="9">The sequence shown here is derived from an EMBL/GenBank/DDBJ whole genome shotgun (WGS) entry which is preliminary data.</text>
</comment>
<organism evidence="9 10">
    <name type="scientific">Parabacteroides segnis</name>
    <dbReference type="NCBI Taxonomy" id="2763058"/>
    <lineage>
        <taxon>Bacteria</taxon>
        <taxon>Pseudomonadati</taxon>
        <taxon>Bacteroidota</taxon>
        <taxon>Bacteroidia</taxon>
        <taxon>Bacteroidales</taxon>
        <taxon>Tannerellaceae</taxon>
        <taxon>Parabacteroides</taxon>
    </lineage>
</organism>
<feature type="domain" description="MacB-like periplasmic core" evidence="8">
    <location>
        <begin position="19"/>
        <end position="238"/>
    </location>
</feature>
<feature type="transmembrane region" description="Helical" evidence="6">
    <location>
        <begin position="420"/>
        <end position="442"/>
    </location>
</feature>
<dbReference type="RefSeq" id="WP_186960404.1">
    <property type="nucleotide sequence ID" value="NZ_JACOOI010000019.1"/>
</dbReference>
<keyword evidence="4 6" id="KW-1133">Transmembrane helix</keyword>
<keyword evidence="5 6" id="KW-0472">Membrane</keyword>
<feature type="domain" description="ABC3 transporter permease C-terminal" evidence="7">
    <location>
        <begin position="670"/>
        <end position="783"/>
    </location>
</feature>
<dbReference type="Pfam" id="PF02687">
    <property type="entry name" value="FtsX"/>
    <property type="match status" value="2"/>
</dbReference>
<sequence length="790" mass="89299">MRTILRNFLNVLRRFKMASFLNIVGLSVAFTAFLVIMMQVEYEQTFDRCYPTASRICRVDVNHGEVDIYASILPRALADAVFTSSPHIESSVLLSPSGVKAYVTVGEEGNEKGFKESIISCYSDFVHVFEPSILEGTASCLEDPEKVIIPESMARRMFGKEPAVGKNIYCKDEIWYIDQKNFTVGGVYKDFPENAQMKNSIYIRMKEDWGKDDWYSQNFMGYILLDSPESRQEVEDNFNKTFDFSKYGTQDKTFLHLIPVTDIYYTAGQYEDMIKAGNIGTMRLLVLIALLIIIIAGINFTNFSTSLAPMRIKSINTQKVLGSSTASLRISLMVEAIAICLFSCLLSFLLTWMLNRSGVLTFVEADTNMLHYIPLLFMMLGMAVLLGVIAGLYPAWYMTSFQPALVLKGSFGLSVSGRKLRMVLIGFQYVVSIGLIIGSFFIQLQNNYMRSYKLGFDKDQVAMAVLSTEMVEKSSDLLMNRLKEHVAIESVGFASDKVGASNNYSANNFVCNDKEFNTEIVYTSWNFLDVVGIPIISGHNFNRSDAESDSTYTCIFTRRVQELAPDMEPGHLLKKNWMGIGRVAGFVDNIKISSLRSITRPLVFIVTKKQVTPVCYIRLSAGADVEDAVAHIHRVIADIDPAYPFEVEFYDTVFNNLYHKEQYLKKMVTLFSLLAIVLSIVGVFGLVVFETQYRRKEIGVRKVFGATVGEVLNMFNRSYLRIVSICFVIAVPFAYYGVHKWLENFSDRTPIYWWVFVLAFGIVAGITMLTVTFQNWKAANENPVNSVKSE</sequence>
<evidence type="ECO:0000256" key="3">
    <source>
        <dbReference type="ARBA" id="ARBA00022692"/>
    </source>
</evidence>
<evidence type="ECO:0000256" key="1">
    <source>
        <dbReference type="ARBA" id="ARBA00004651"/>
    </source>
</evidence>
<name>A0ABR7E464_9BACT</name>
<feature type="transmembrane region" description="Helical" evidence="6">
    <location>
        <begin position="330"/>
        <end position="352"/>
    </location>
</feature>
<feature type="transmembrane region" description="Helical" evidence="6">
    <location>
        <begin position="751"/>
        <end position="773"/>
    </location>
</feature>